<feature type="compositionally biased region" description="Low complexity" evidence="5">
    <location>
        <begin position="199"/>
        <end position="223"/>
    </location>
</feature>
<protein>
    <submittedName>
        <fullName evidence="7">13880_t:CDS:1</fullName>
    </submittedName>
</protein>
<feature type="domain" description="HTH APSES-type" evidence="6">
    <location>
        <begin position="38"/>
        <end position="145"/>
    </location>
</feature>
<keyword evidence="1" id="KW-0677">Repeat</keyword>
<dbReference type="SMART" id="SM01252">
    <property type="entry name" value="KilA-N"/>
    <property type="match status" value="1"/>
</dbReference>
<evidence type="ECO:0000313" key="8">
    <source>
        <dbReference type="Proteomes" id="UP000789342"/>
    </source>
</evidence>
<dbReference type="SUPFAM" id="SSF54616">
    <property type="entry name" value="DNA-binding domain of Mlu1-box binding protein MBP1"/>
    <property type="match status" value="1"/>
</dbReference>
<evidence type="ECO:0000256" key="1">
    <source>
        <dbReference type="ARBA" id="ARBA00022737"/>
    </source>
</evidence>
<dbReference type="InterPro" id="IPR002110">
    <property type="entry name" value="Ankyrin_rpt"/>
</dbReference>
<dbReference type="InterPro" id="IPR036770">
    <property type="entry name" value="Ankyrin_rpt-contain_sf"/>
</dbReference>
<dbReference type="OrthoDB" id="6718656at2759"/>
<feature type="coiled-coil region" evidence="4">
    <location>
        <begin position="615"/>
        <end position="642"/>
    </location>
</feature>
<gene>
    <name evidence="7" type="ORF">AMORRO_LOCUS11394</name>
</gene>
<feature type="repeat" description="ANK" evidence="3">
    <location>
        <begin position="305"/>
        <end position="337"/>
    </location>
</feature>
<proteinExistence type="predicted"/>
<dbReference type="InterPro" id="IPR051642">
    <property type="entry name" value="SWI6-like"/>
</dbReference>
<dbReference type="PANTHER" id="PTHR43828">
    <property type="entry name" value="ASPARAGINASE"/>
    <property type="match status" value="1"/>
</dbReference>
<reference evidence="7" key="1">
    <citation type="submission" date="2021-06" db="EMBL/GenBank/DDBJ databases">
        <authorList>
            <person name="Kallberg Y."/>
            <person name="Tangrot J."/>
            <person name="Rosling A."/>
        </authorList>
    </citation>
    <scope>NUCLEOTIDE SEQUENCE</scope>
    <source>
        <strain evidence="7">CL551</strain>
    </source>
</reference>
<evidence type="ECO:0000313" key="7">
    <source>
        <dbReference type="EMBL" id="CAG8684293.1"/>
    </source>
</evidence>
<dbReference type="Pfam" id="PF12796">
    <property type="entry name" value="Ank_2"/>
    <property type="match status" value="1"/>
</dbReference>
<keyword evidence="4" id="KW-0175">Coiled coil</keyword>
<dbReference type="GO" id="GO:0003677">
    <property type="term" value="F:DNA binding"/>
    <property type="evidence" value="ECO:0007669"/>
    <property type="project" value="InterPro"/>
</dbReference>
<sequence length="690" mass="77927">VQEFSPTFCLIHNTNAWILKMTTELQTPAQVSDPASQIYKATYSGVPVWEFRVRSVAVMRRKTDSWLNATQILKVAEFDKPHRTRILEREVQKGEHEKVQGGYGKYQGTWVPYQTGVDLAERYHVKELLQPIIEFEPSSESPPLAPKHVTAASNKPRKPREPKEPKAIKPRIPKKAKKVEPQNEEMSVDTDHETNDIASIVSSNGSISPMSSSSTSPAPIESSNDLSESDEANTVTTVQKQKRKRKQADSGGRANKVAKTNPSQSNATEYGSLMLTYFTTNAESIPDFILHPPSDFDANIIIDQQGHTALHWAAAMANSDMASLLVKAGSDPDRGNVLGETALMRSVMFHYNYENRSFHDMVQLLFRTIGNLDIRDQTVLHHVAIYATTKGRVGPSKYYMEVLLTQLAQHPNEEYRRTIINKQNNEGDTALNISARFANKRLVKLLVDAGGDPQIRNLQGKNAEDYILELDHEARFRAEQQNRSQDLQVTNGIENNENGTSSTSVVATTTPNRAEFLIQDINAILQEFKSSYDDQIQVKGKELTLAQTQLTSSHEELKKTNSLIEELREKTRAVPARKERMNDLINLVTDKIENRRNRRLNACLKNEMKEVISITEANKEKVRELNHKLGELKAERVRLLSTLIEIKKTPETKIIPYKRVISMFSGVPTSQPQQYPLETMADNNTFITKL</sequence>
<dbReference type="Pfam" id="PF04383">
    <property type="entry name" value="KilA-N"/>
    <property type="match status" value="1"/>
</dbReference>
<dbReference type="PROSITE" id="PS51299">
    <property type="entry name" value="HTH_APSES"/>
    <property type="match status" value="1"/>
</dbReference>
<dbReference type="Gene3D" id="3.10.260.10">
    <property type="entry name" value="Transcription regulator HTH, APSES-type DNA-binding domain"/>
    <property type="match status" value="1"/>
</dbReference>
<dbReference type="PANTHER" id="PTHR43828:SF15">
    <property type="entry name" value="TRANSCRIPTION FACTOR MBP1"/>
    <property type="match status" value="1"/>
</dbReference>
<feature type="region of interest" description="Disordered" evidence="5">
    <location>
        <begin position="137"/>
        <end position="266"/>
    </location>
</feature>
<feature type="non-terminal residue" evidence="7">
    <location>
        <position position="1"/>
    </location>
</feature>
<dbReference type="GO" id="GO:0001228">
    <property type="term" value="F:DNA-binding transcription activator activity, RNA polymerase II-specific"/>
    <property type="evidence" value="ECO:0007669"/>
    <property type="project" value="UniProtKB-ARBA"/>
</dbReference>
<dbReference type="GO" id="GO:0030907">
    <property type="term" value="C:MBF transcription complex"/>
    <property type="evidence" value="ECO:0007669"/>
    <property type="project" value="TreeGrafter"/>
</dbReference>
<dbReference type="PROSITE" id="PS50297">
    <property type="entry name" value="ANK_REP_REGION"/>
    <property type="match status" value="2"/>
</dbReference>
<evidence type="ECO:0000256" key="3">
    <source>
        <dbReference type="PROSITE-ProRule" id="PRU00023"/>
    </source>
</evidence>
<name>A0A9N9HGF5_9GLOM</name>
<dbReference type="InterPro" id="IPR003163">
    <property type="entry name" value="Tscrpt_reg_HTH_APSES-type"/>
</dbReference>
<keyword evidence="2 3" id="KW-0040">ANK repeat</keyword>
<dbReference type="InterPro" id="IPR018004">
    <property type="entry name" value="KilA/APSES_HTH"/>
</dbReference>
<dbReference type="SUPFAM" id="SSF48403">
    <property type="entry name" value="Ankyrin repeat"/>
    <property type="match status" value="1"/>
</dbReference>
<dbReference type="EMBL" id="CAJVPV010014362">
    <property type="protein sequence ID" value="CAG8684293.1"/>
    <property type="molecule type" value="Genomic_DNA"/>
</dbReference>
<dbReference type="PROSITE" id="PS50088">
    <property type="entry name" value="ANK_REPEAT"/>
    <property type="match status" value="2"/>
</dbReference>
<dbReference type="FunFam" id="3.10.260.10:FF:000001">
    <property type="entry name" value="APSES transcription factor (MbpA)"/>
    <property type="match status" value="1"/>
</dbReference>
<feature type="compositionally biased region" description="Basic residues" evidence="5">
    <location>
        <begin position="168"/>
        <end position="177"/>
    </location>
</feature>
<accession>A0A9N9HGF5</accession>
<evidence type="ECO:0000256" key="2">
    <source>
        <dbReference type="ARBA" id="ARBA00023043"/>
    </source>
</evidence>
<dbReference type="SMART" id="SM00248">
    <property type="entry name" value="ANK"/>
    <property type="match status" value="3"/>
</dbReference>
<evidence type="ECO:0000259" key="6">
    <source>
        <dbReference type="PROSITE" id="PS51299"/>
    </source>
</evidence>
<dbReference type="InterPro" id="IPR036887">
    <property type="entry name" value="HTH_APSES_sf"/>
</dbReference>
<evidence type="ECO:0000256" key="5">
    <source>
        <dbReference type="SAM" id="MobiDB-lite"/>
    </source>
</evidence>
<dbReference type="GO" id="GO:0033309">
    <property type="term" value="C:SBF transcription complex"/>
    <property type="evidence" value="ECO:0007669"/>
    <property type="project" value="TreeGrafter"/>
</dbReference>
<evidence type="ECO:0000256" key="4">
    <source>
        <dbReference type="SAM" id="Coils"/>
    </source>
</evidence>
<organism evidence="7 8">
    <name type="scientific">Acaulospora morrowiae</name>
    <dbReference type="NCBI Taxonomy" id="94023"/>
    <lineage>
        <taxon>Eukaryota</taxon>
        <taxon>Fungi</taxon>
        <taxon>Fungi incertae sedis</taxon>
        <taxon>Mucoromycota</taxon>
        <taxon>Glomeromycotina</taxon>
        <taxon>Glomeromycetes</taxon>
        <taxon>Diversisporales</taxon>
        <taxon>Acaulosporaceae</taxon>
        <taxon>Acaulospora</taxon>
    </lineage>
</organism>
<dbReference type="AlphaFoldDB" id="A0A9N9HGF5"/>
<keyword evidence="8" id="KW-1185">Reference proteome</keyword>
<feature type="repeat" description="ANK" evidence="3">
    <location>
        <begin position="426"/>
        <end position="458"/>
    </location>
</feature>
<dbReference type="Gene3D" id="1.25.40.20">
    <property type="entry name" value="Ankyrin repeat-containing domain"/>
    <property type="match status" value="1"/>
</dbReference>
<dbReference type="Proteomes" id="UP000789342">
    <property type="component" value="Unassembled WGS sequence"/>
</dbReference>
<comment type="caution">
    <text evidence="7">The sequence shown here is derived from an EMBL/GenBank/DDBJ whole genome shotgun (WGS) entry which is preliminary data.</text>
</comment>